<dbReference type="SMART" id="SM00382">
    <property type="entry name" value="AAA"/>
    <property type="match status" value="1"/>
</dbReference>
<dbReference type="PANTHER" id="PTHR24221">
    <property type="entry name" value="ATP-BINDING CASSETTE SUB-FAMILY B"/>
    <property type="match status" value="1"/>
</dbReference>
<dbReference type="PROSITE" id="PS00211">
    <property type="entry name" value="ABC_TRANSPORTER_1"/>
    <property type="match status" value="1"/>
</dbReference>
<feature type="transmembrane region" description="Helical" evidence="9">
    <location>
        <begin position="136"/>
        <end position="155"/>
    </location>
</feature>
<keyword evidence="7 9" id="KW-1133">Transmembrane helix</keyword>
<evidence type="ECO:0000256" key="9">
    <source>
        <dbReference type="SAM" id="Phobius"/>
    </source>
</evidence>
<dbReference type="InterPro" id="IPR027417">
    <property type="entry name" value="P-loop_NTPase"/>
</dbReference>
<dbReference type="Pfam" id="PF00664">
    <property type="entry name" value="ABC_membrane"/>
    <property type="match status" value="1"/>
</dbReference>
<keyword evidence="4 9" id="KW-0812">Transmembrane</keyword>
<dbReference type="AlphaFoldDB" id="A0A370X9W5"/>
<dbReference type="InterPro" id="IPR003593">
    <property type="entry name" value="AAA+_ATPase"/>
</dbReference>
<evidence type="ECO:0000313" key="13">
    <source>
        <dbReference type="Proteomes" id="UP000254258"/>
    </source>
</evidence>
<gene>
    <name evidence="12" type="ORF">DWU98_03700</name>
</gene>
<dbReference type="Pfam" id="PF00005">
    <property type="entry name" value="ABC_tran"/>
    <property type="match status" value="1"/>
</dbReference>
<dbReference type="GO" id="GO:0140359">
    <property type="term" value="F:ABC-type transporter activity"/>
    <property type="evidence" value="ECO:0007669"/>
    <property type="project" value="InterPro"/>
</dbReference>
<feature type="domain" description="ABC transporter" evidence="10">
    <location>
        <begin position="418"/>
        <end position="652"/>
    </location>
</feature>
<keyword evidence="5" id="KW-0547">Nucleotide-binding</keyword>
<evidence type="ECO:0000259" key="10">
    <source>
        <dbReference type="PROSITE" id="PS50893"/>
    </source>
</evidence>
<dbReference type="GO" id="GO:0005524">
    <property type="term" value="F:ATP binding"/>
    <property type="evidence" value="ECO:0007669"/>
    <property type="project" value="UniProtKB-KW"/>
</dbReference>
<feature type="transmembrane region" description="Helical" evidence="9">
    <location>
        <begin position="327"/>
        <end position="345"/>
    </location>
</feature>
<dbReference type="SUPFAM" id="SSF90123">
    <property type="entry name" value="ABC transporter transmembrane region"/>
    <property type="match status" value="1"/>
</dbReference>
<dbReference type="GO" id="GO:0016887">
    <property type="term" value="F:ATP hydrolysis activity"/>
    <property type="evidence" value="ECO:0007669"/>
    <property type="project" value="InterPro"/>
</dbReference>
<evidence type="ECO:0000256" key="4">
    <source>
        <dbReference type="ARBA" id="ARBA00022692"/>
    </source>
</evidence>
<evidence type="ECO:0000256" key="3">
    <source>
        <dbReference type="ARBA" id="ARBA00022475"/>
    </source>
</evidence>
<evidence type="ECO:0000259" key="11">
    <source>
        <dbReference type="PROSITE" id="PS50929"/>
    </source>
</evidence>
<feature type="transmembrane region" description="Helical" evidence="9">
    <location>
        <begin position="215"/>
        <end position="235"/>
    </location>
</feature>
<accession>A0A370X9W5</accession>
<dbReference type="GO" id="GO:0005886">
    <property type="term" value="C:plasma membrane"/>
    <property type="evidence" value="ECO:0007669"/>
    <property type="project" value="UniProtKB-SubCell"/>
</dbReference>
<feature type="transmembrane region" description="Helical" evidence="9">
    <location>
        <begin position="99"/>
        <end position="116"/>
    </location>
</feature>
<dbReference type="SUPFAM" id="SSF52540">
    <property type="entry name" value="P-loop containing nucleoside triphosphate hydrolases"/>
    <property type="match status" value="1"/>
</dbReference>
<dbReference type="PROSITE" id="PS50929">
    <property type="entry name" value="ABC_TM1F"/>
    <property type="match status" value="1"/>
</dbReference>
<reference evidence="12 13" key="1">
    <citation type="submission" date="2018-07" db="EMBL/GenBank/DDBJ databases">
        <title>Dyella monticola sp. nov. and Dyella psychrodurans sp. nov. isolated from monsoon evergreen broad-leaved forest soil of Dinghu Mountain, China.</title>
        <authorList>
            <person name="Gao Z."/>
            <person name="Qiu L."/>
        </authorList>
    </citation>
    <scope>NUCLEOTIDE SEQUENCE [LARGE SCALE GENOMIC DNA]</scope>
    <source>
        <strain evidence="12 13">4G-K06</strain>
    </source>
</reference>
<dbReference type="EMBL" id="QRBE01000001">
    <property type="protein sequence ID" value="RDS85050.1"/>
    <property type="molecule type" value="Genomic_DNA"/>
</dbReference>
<dbReference type="InterPro" id="IPR011527">
    <property type="entry name" value="ABC1_TM_dom"/>
</dbReference>
<dbReference type="Gene3D" id="1.20.1560.10">
    <property type="entry name" value="ABC transporter type 1, transmembrane domain"/>
    <property type="match status" value="1"/>
</dbReference>
<feature type="transmembrane region" description="Helical" evidence="9">
    <location>
        <begin position="241"/>
        <end position="262"/>
    </location>
</feature>
<comment type="subcellular location">
    <subcellularLocation>
        <location evidence="1">Cell membrane</location>
        <topology evidence="1">Multi-pass membrane protein</topology>
    </subcellularLocation>
</comment>
<evidence type="ECO:0000256" key="1">
    <source>
        <dbReference type="ARBA" id="ARBA00004651"/>
    </source>
</evidence>
<dbReference type="PROSITE" id="PS50893">
    <property type="entry name" value="ABC_TRANSPORTER_2"/>
    <property type="match status" value="1"/>
</dbReference>
<proteinExistence type="predicted"/>
<dbReference type="InterPro" id="IPR039421">
    <property type="entry name" value="Type_1_exporter"/>
</dbReference>
<feature type="domain" description="ABC transmembrane type-1" evidence="11">
    <location>
        <begin position="101"/>
        <end position="385"/>
    </location>
</feature>
<name>A0A370X9W5_9GAMM</name>
<keyword evidence="13" id="KW-1185">Reference proteome</keyword>
<keyword evidence="3" id="KW-1003">Cell membrane</keyword>
<sequence length="667" mass="73185">MSQPLRRRVIATCRRRSMAVSDQHAANGCAVAWRPSDGFVLPLAQRLRFRALPVVERRDDPFGVRDDSHTGAPKATAGQVLRETVQLLREMDAYAKRRLCLALVLVGVAAVLNGLAPVVLKSVVDDLNPSAHDAPLPLFAVVGIYALATWLTRIASQLREFVFGGAQRRMYRSLSERLFAHVIRLPMRFHLQMKVGAVSEALTTGLQGVEYILQYTLYTILPVLLELATVIGVLLHLGQPVFTALFVLALLGYAAVFAWGVVRIAGPARAAAAAQTEAHGVMLDYVANFELVKYFGAESIAGKRFDAVLARGEAHWRTYYARRLSNGMLVGTIFAGFLGLTLAYACRQVRAGAMTLGVFVMVSAYLLQLVRPVEMLGVALQQLARGLAFVERMLDLQRQAPESVQGRATPAVDGYGELVFDRVHLSYGTGQPVLQDISFRVRAGRTLGVVGASGAGKSTLLRLAVRLVEPDSGRILLDGCPVCDLALASLRAAVAVVPQDTLLLNDTIANNIRLGNPECTRVEIEQAARLAQLHAFIMRQPEGYETRVGEHGLRLSGGERQRVSIARAMLRRPRLFWFDEATSSLDALTEQHIVRNLRQIAQHHTTVVVSHRLSSVAHAEEIIVLQQGRIAERGTHAALLASDSLYARLWHQQQCADTAPYERVYPS</sequence>
<protein>
    <submittedName>
        <fullName evidence="12">ABC transporter ATP-binding protein</fullName>
    </submittedName>
</protein>
<evidence type="ECO:0000256" key="5">
    <source>
        <dbReference type="ARBA" id="ARBA00022741"/>
    </source>
</evidence>
<evidence type="ECO:0000256" key="8">
    <source>
        <dbReference type="ARBA" id="ARBA00023136"/>
    </source>
</evidence>
<dbReference type="Gene3D" id="3.40.50.300">
    <property type="entry name" value="P-loop containing nucleotide triphosphate hydrolases"/>
    <property type="match status" value="1"/>
</dbReference>
<dbReference type="PANTHER" id="PTHR24221:SF654">
    <property type="entry name" value="ATP-BINDING CASSETTE SUB-FAMILY B MEMBER 6"/>
    <property type="match status" value="1"/>
</dbReference>
<dbReference type="InterPro" id="IPR017871">
    <property type="entry name" value="ABC_transporter-like_CS"/>
</dbReference>
<evidence type="ECO:0000256" key="2">
    <source>
        <dbReference type="ARBA" id="ARBA00022448"/>
    </source>
</evidence>
<keyword evidence="8 9" id="KW-0472">Membrane</keyword>
<comment type="caution">
    <text evidence="12">The sequence shown here is derived from an EMBL/GenBank/DDBJ whole genome shotgun (WGS) entry which is preliminary data.</text>
</comment>
<evidence type="ECO:0000313" key="12">
    <source>
        <dbReference type="EMBL" id="RDS85050.1"/>
    </source>
</evidence>
<keyword evidence="2" id="KW-0813">Transport</keyword>
<evidence type="ECO:0000256" key="7">
    <source>
        <dbReference type="ARBA" id="ARBA00022989"/>
    </source>
</evidence>
<organism evidence="12 13">
    <name type="scientific">Dyella monticola</name>
    <dbReference type="NCBI Taxonomy" id="1927958"/>
    <lineage>
        <taxon>Bacteria</taxon>
        <taxon>Pseudomonadati</taxon>
        <taxon>Pseudomonadota</taxon>
        <taxon>Gammaproteobacteria</taxon>
        <taxon>Lysobacterales</taxon>
        <taxon>Rhodanobacteraceae</taxon>
        <taxon>Dyella</taxon>
    </lineage>
</organism>
<dbReference type="InterPro" id="IPR036640">
    <property type="entry name" value="ABC1_TM_sf"/>
</dbReference>
<dbReference type="InterPro" id="IPR003439">
    <property type="entry name" value="ABC_transporter-like_ATP-bd"/>
</dbReference>
<dbReference type="FunFam" id="3.40.50.300:FF:000221">
    <property type="entry name" value="Multidrug ABC transporter ATP-binding protein"/>
    <property type="match status" value="1"/>
</dbReference>
<dbReference type="Proteomes" id="UP000254258">
    <property type="component" value="Unassembled WGS sequence"/>
</dbReference>
<keyword evidence="6 12" id="KW-0067">ATP-binding</keyword>
<evidence type="ECO:0000256" key="6">
    <source>
        <dbReference type="ARBA" id="ARBA00022840"/>
    </source>
</evidence>